<feature type="transmembrane region" description="Helical" evidence="2">
    <location>
        <begin position="67"/>
        <end position="87"/>
    </location>
</feature>
<feature type="transmembrane region" description="Helical" evidence="2">
    <location>
        <begin position="34"/>
        <end position="55"/>
    </location>
</feature>
<evidence type="ECO:0000313" key="4">
    <source>
        <dbReference type="EMBL" id="OQP52163.1"/>
    </source>
</evidence>
<dbReference type="InterPro" id="IPR005182">
    <property type="entry name" value="YdbS-like_PH"/>
</dbReference>
<reference evidence="4 5" key="1">
    <citation type="submission" date="2016-04" db="EMBL/GenBank/DDBJ databases">
        <authorList>
            <person name="Chen L."/>
            <person name="Zhuang W."/>
            <person name="Wang G."/>
        </authorList>
    </citation>
    <scope>NUCLEOTIDE SEQUENCE [LARGE SCALE GENOMIC DNA]</scope>
    <source>
        <strain evidence="5">GR20</strain>
    </source>
</reference>
<evidence type="ECO:0000256" key="1">
    <source>
        <dbReference type="SAM" id="MobiDB-lite"/>
    </source>
</evidence>
<protein>
    <recommendedName>
        <fullName evidence="3">YdbS-like PH domain-containing protein</fullName>
    </recommendedName>
</protein>
<accession>A0ABX3P234</accession>
<keyword evidence="2" id="KW-0812">Transmembrane</keyword>
<gene>
    <name evidence="4" type="ORF">A4D02_23490</name>
</gene>
<dbReference type="Pfam" id="PF03703">
    <property type="entry name" value="bPH_2"/>
    <property type="match status" value="1"/>
</dbReference>
<dbReference type="EMBL" id="LWBO01000004">
    <property type="protein sequence ID" value="OQP52163.1"/>
    <property type="molecule type" value="Genomic_DNA"/>
</dbReference>
<evidence type="ECO:0000256" key="2">
    <source>
        <dbReference type="SAM" id="Phobius"/>
    </source>
</evidence>
<proteinExistence type="predicted"/>
<name>A0ABX3P234_9BACT</name>
<sequence>MTSTPDNSLLPEFESVKDYDEEILWTGKPKLLPYILNGIGPFLFTLLIAICWISFTNNFMKASGTAPFPLIWLGGLVPLVFGSFAFLNRLLSYRNTAYAYSNKRIMIRTGFIGTDFKTVDYDKIVEMEVRVNVIERMNNVGTIRFFSGSTQTDDGHTTKTYDKWIAIENPYEVFKLVKQTAVDIKTDYNYPNALRPETNPGHKTKYDRKD</sequence>
<feature type="region of interest" description="Disordered" evidence="1">
    <location>
        <begin position="190"/>
        <end position="210"/>
    </location>
</feature>
<keyword evidence="2" id="KW-0472">Membrane</keyword>
<evidence type="ECO:0000259" key="3">
    <source>
        <dbReference type="Pfam" id="PF03703"/>
    </source>
</evidence>
<comment type="caution">
    <text evidence="4">The sequence shown here is derived from an EMBL/GenBank/DDBJ whole genome shotgun (WGS) entry which is preliminary data.</text>
</comment>
<feature type="domain" description="YdbS-like PH" evidence="3">
    <location>
        <begin position="93"/>
        <end position="152"/>
    </location>
</feature>
<evidence type="ECO:0000313" key="5">
    <source>
        <dbReference type="Proteomes" id="UP000192277"/>
    </source>
</evidence>
<keyword evidence="2" id="KW-1133">Transmembrane helix</keyword>
<keyword evidence="5" id="KW-1185">Reference proteome</keyword>
<dbReference type="Proteomes" id="UP000192277">
    <property type="component" value="Unassembled WGS sequence"/>
</dbReference>
<organism evidence="4 5">
    <name type="scientific">Niastella koreensis</name>
    <dbReference type="NCBI Taxonomy" id="354356"/>
    <lineage>
        <taxon>Bacteria</taxon>
        <taxon>Pseudomonadati</taxon>
        <taxon>Bacteroidota</taxon>
        <taxon>Chitinophagia</taxon>
        <taxon>Chitinophagales</taxon>
        <taxon>Chitinophagaceae</taxon>
        <taxon>Niastella</taxon>
    </lineage>
</organism>